<dbReference type="KEGG" id="clup:CLUP02_11543"/>
<reference evidence="1" key="1">
    <citation type="journal article" date="2021" name="Mol. Plant Microbe Interact.">
        <title>Complete Genome Sequence of the Plant-Pathogenic Fungus Colletotrichum lupini.</title>
        <authorList>
            <person name="Baroncelli R."/>
            <person name="Pensec F."/>
            <person name="Da Lio D."/>
            <person name="Boufleur T."/>
            <person name="Vicente I."/>
            <person name="Sarrocco S."/>
            <person name="Picot A."/>
            <person name="Baraldi E."/>
            <person name="Sukno S."/>
            <person name="Thon M."/>
            <person name="Le Floch G."/>
        </authorList>
    </citation>
    <scope>NUCLEOTIDE SEQUENCE</scope>
    <source>
        <strain evidence="1">IMI 504893</strain>
    </source>
</reference>
<name>A0A9Q8SYS7_9PEZI</name>
<dbReference type="RefSeq" id="XP_049147656.1">
    <property type="nucleotide sequence ID" value="XM_049290511.1"/>
</dbReference>
<protein>
    <submittedName>
        <fullName evidence="1">Uncharacterized protein</fullName>
    </submittedName>
</protein>
<dbReference type="EMBL" id="CP019478">
    <property type="protein sequence ID" value="UQC86044.1"/>
    <property type="molecule type" value="Genomic_DNA"/>
</dbReference>
<organism evidence="1 2">
    <name type="scientific">Colletotrichum lupini</name>
    <dbReference type="NCBI Taxonomy" id="145971"/>
    <lineage>
        <taxon>Eukaryota</taxon>
        <taxon>Fungi</taxon>
        <taxon>Dikarya</taxon>
        <taxon>Ascomycota</taxon>
        <taxon>Pezizomycotina</taxon>
        <taxon>Sordariomycetes</taxon>
        <taxon>Hypocreomycetidae</taxon>
        <taxon>Glomerellales</taxon>
        <taxon>Glomerellaceae</taxon>
        <taxon>Colletotrichum</taxon>
        <taxon>Colletotrichum acutatum species complex</taxon>
    </lineage>
</organism>
<gene>
    <name evidence="1" type="ORF">CLUP02_11543</name>
</gene>
<evidence type="ECO:0000313" key="2">
    <source>
        <dbReference type="Proteomes" id="UP000830671"/>
    </source>
</evidence>
<sequence length="128" mass="14824">MALRTSKTLVGDAFEGLWSVAMRPRDNDYWALSNKVDPDVLKEVQRRTSSWMEAALSNLKEASRWYENQNVFLPRINRAWEWNAPDANMNLSGRYVYLVVHSLSVNMVSSIIGVKVWRNICDEMKSKV</sequence>
<keyword evidence="2" id="KW-1185">Reference proteome</keyword>
<dbReference type="GeneID" id="73345521"/>
<dbReference type="Proteomes" id="UP000830671">
    <property type="component" value="Chromosome 6"/>
</dbReference>
<proteinExistence type="predicted"/>
<dbReference type="AlphaFoldDB" id="A0A9Q8SYS7"/>
<evidence type="ECO:0000313" key="1">
    <source>
        <dbReference type="EMBL" id="UQC86044.1"/>
    </source>
</evidence>
<accession>A0A9Q8SYS7</accession>